<keyword evidence="2" id="KW-1185">Reference proteome</keyword>
<dbReference type="AlphaFoldDB" id="A0A068RP99"/>
<name>A0A068RP99_9FUNG</name>
<sequence>MGVAQRWKLTEKGIDPTAGWKRKHISINIGLAVAMRDRVVVDTWCVVNRDEGSYQVHSAEDDDGLDGIDKRAHIFDESYFTAMDGIRIHKPTYAEMYLALVDEGCL</sequence>
<reference evidence="1" key="1">
    <citation type="submission" date="2013-08" db="EMBL/GenBank/DDBJ databases">
        <title>Gene expansion shapes genome architecture in the human pathogen Lichtheimia corymbifera: an evolutionary genomics analysis in the ancient terrestrial Mucorales (Mucoromycotina).</title>
        <authorList>
            <person name="Schwartze V.U."/>
            <person name="Winter S."/>
            <person name="Shelest E."/>
            <person name="Marcet-Houben M."/>
            <person name="Horn F."/>
            <person name="Wehner S."/>
            <person name="Hoffmann K."/>
            <person name="Riege K."/>
            <person name="Sammeth M."/>
            <person name="Nowrousian M."/>
            <person name="Valiante V."/>
            <person name="Linde J."/>
            <person name="Jacobsen I.D."/>
            <person name="Marz M."/>
            <person name="Brakhage A.A."/>
            <person name="Gabaldon T."/>
            <person name="Bocker S."/>
            <person name="Voigt K."/>
        </authorList>
    </citation>
    <scope>NUCLEOTIDE SEQUENCE [LARGE SCALE GENOMIC DNA]</scope>
    <source>
        <strain evidence="1">FSU 9682</strain>
    </source>
</reference>
<evidence type="ECO:0000313" key="2">
    <source>
        <dbReference type="Proteomes" id="UP000027586"/>
    </source>
</evidence>
<evidence type="ECO:0000313" key="1">
    <source>
        <dbReference type="EMBL" id="CDH50806.1"/>
    </source>
</evidence>
<organism evidence="1 2">
    <name type="scientific">Lichtheimia corymbifera JMRC:FSU:9682</name>
    <dbReference type="NCBI Taxonomy" id="1263082"/>
    <lineage>
        <taxon>Eukaryota</taxon>
        <taxon>Fungi</taxon>
        <taxon>Fungi incertae sedis</taxon>
        <taxon>Mucoromycota</taxon>
        <taxon>Mucoromycotina</taxon>
        <taxon>Mucoromycetes</taxon>
        <taxon>Mucorales</taxon>
        <taxon>Lichtheimiaceae</taxon>
        <taxon>Lichtheimia</taxon>
    </lineage>
</organism>
<dbReference type="EMBL" id="CBTN010000008">
    <property type="protein sequence ID" value="CDH50806.1"/>
    <property type="molecule type" value="Genomic_DNA"/>
</dbReference>
<dbReference type="VEuPathDB" id="FungiDB:LCOR_02500.1"/>
<dbReference type="Proteomes" id="UP000027586">
    <property type="component" value="Unassembled WGS sequence"/>
</dbReference>
<comment type="caution">
    <text evidence="1">The sequence shown here is derived from an EMBL/GenBank/DDBJ whole genome shotgun (WGS) entry which is preliminary data.</text>
</comment>
<protein>
    <submittedName>
        <fullName evidence="1">Uncharacterized protein</fullName>
    </submittedName>
</protein>
<gene>
    <name evidence="1" type="ORF">LCOR_02500.1</name>
</gene>
<proteinExistence type="predicted"/>
<accession>A0A068RP99</accession>